<feature type="region of interest" description="Disordered" evidence="1">
    <location>
        <begin position="181"/>
        <end position="207"/>
    </location>
</feature>
<dbReference type="Proteomes" id="UP001212997">
    <property type="component" value="Unassembled WGS sequence"/>
</dbReference>
<gene>
    <name evidence="2" type="ORF">NLI96_g7454</name>
</gene>
<sequence>MAYQYYQTAHQGWGSAPVQFGAPPVPTFQPTPAWGGWDYYNAHAINPDRSLWHSIYDRVRSFTGNGGMSRHRARSWHTRIYSGLVNLGQVLPAEIGAAAAYEAYRNWRHHHSVLYSPLGGRREREREALAGMAVAEATRLWQYSGRSMDTYGLRAALESAALTASRISYRVMMDDRDDVMSRRSDSLDDTGSDYSYGHRHRHSSFSDDRLRPPVVVAGAPSMSYGTPLTNTMPITGGVGSVVGAGSVYNGVQSAYGVPQTILPGTVGSVGGVYPGTYNNVAAQYGTLPGAYGQTAFTAPYTSGGLLANPYGGIPATGGYAASYAGAPVAGATYASPYGGAYQGGAYQGQGPTVITIAPSRRRHHHRHRSH</sequence>
<organism evidence="2 3">
    <name type="scientific">Meripilus lineatus</name>
    <dbReference type="NCBI Taxonomy" id="2056292"/>
    <lineage>
        <taxon>Eukaryota</taxon>
        <taxon>Fungi</taxon>
        <taxon>Dikarya</taxon>
        <taxon>Basidiomycota</taxon>
        <taxon>Agaricomycotina</taxon>
        <taxon>Agaricomycetes</taxon>
        <taxon>Polyporales</taxon>
        <taxon>Meripilaceae</taxon>
        <taxon>Meripilus</taxon>
    </lineage>
</organism>
<dbReference type="EMBL" id="JANAWD010000306">
    <property type="protein sequence ID" value="KAJ3481739.1"/>
    <property type="molecule type" value="Genomic_DNA"/>
</dbReference>
<accession>A0AAD5V1B7</accession>
<proteinExistence type="predicted"/>
<protein>
    <submittedName>
        <fullName evidence="2">Uncharacterized protein</fullName>
    </submittedName>
</protein>
<keyword evidence="3" id="KW-1185">Reference proteome</keyword>
<name>A0AAD5V1B7_9APHY</name>
<evidence type="ECO:0000313" key="2">
    <source>
        <dbReference type="EMBL" id="KAJ3481739.1"/>
    </source>
</evidence>
<evidence type="ECO:0000313" key="3">
    <source>
        <dbReference type="Proteomes" id="UP001212997"/>
    </source>
</evidence>
<comment type="caution">
    <text evidence="2">The sequence shown here is derived from an EMBL/GenBank/DDBJ whole genome shotgun (WGS) entry which is preliminary data.</text>
</comment>
<evidence type="ECO:0000256" key="1">
    <source>
        <dbReference type="SAM" id="MobiDB-lite"/>
    </source>
</evidence>
<reference evidence="2" key="1">
    <citation type="submission" date="2022-07" db="EMBL/GenBank/DDBJ databases">
        <title>Genome Sequence of Physisporinus lineatus.</title>
        <authorList>
            <person name="Buettner E."/>
        </authorList>
    </citation>
    <scope>NUCLEOTIDE SEQUENCE</scope>
    <source>
        <strain evidence="2">VT162</strain>
    </source>
</reference>
<dbReference type="AlphaFoldDB" id="A0AAD5V1B7"/>